<name>A0A820E0K0_9BILA</name>
<feature type="non-terminal residue" evidence="1">
    <location>
        <position position="1"/>
    </location>
</feature>
<accession>A0A820E0K0</accession>
<organism evidence="1 2">
    <name type="scientific">Adineta steineri</name>
    <dbReference type="NCBI Taxonomy" id="433720"/>
    <lineage>
        <taxon>Eukaryota</taxon>
        <taxon>Metazoa</taxon>
        <taxon>Spiralia</taxon>
        <taxon>Gnathifera</taxon>
        <taxon>Rotifera</taxon>
        <taxon>Eurotatoria</taxon>
        <taxon>Bdelloidea</taxon>
        <taxon>Adinetida</taxon>
        <taxon>Adinetidae</taxon>
        <taxon>Adineta</taxon>
    </lineage>
</organism>
<dbReference type="Proteomes" id="UP000663881">
    <property type="component" value="Unassembled WGS sequence"/>
</dbReference>
<sequence length="30" mass="3298">DAALKNIALHSQDEHNRSNGFGTLCRQLMG</sequence>
<gene>
    <name evidence="1" type="ORF">OKA104_LOCUS43067</name>
</gene>
<reference evidence="1" key="1">
    <citation type="submission" date="2021-02" db="EMBL/GenBank/DDBJ databases">
        <authorList>
            <person name="Nowell W R."/>
        </authorList>
    </citation>
    <scope>NUCLEOTIDE SEQUENCE</scope>
</reference>
<proteinExistence type="predicted"/>
<dbReference type="AlphaFoldDB" id="A0A820E0K0"/>
<evidence type="ECO:0000313" key="2">
    <source>
        <dbReference type="Proteomes" id="UP000663881"/>
    </source>
</evidence>
<evidence type="ECO:0000313" key="1">
    <source>
        <dbReference type="EMBL" id="CAF4240771.1"/>
    </source>
</evidence>
<dbReference type="EMBL" id="CAJOAY010011678">
    <property type="protein sequence ID" value="CAF4240771.1"/>
    <property type="molecule type" value="Genomic_DNA"/>
</dbReference>
<comment type="caution">
    <text evidence="1">The sequence shown here is derived from an EMBL/GenBank/DDBJ whole genome shotgun (WGS) entry which is preliminary data.</text>
</comment>
<protein>
    <submittedName>
        <fullName evidence="1">Uncharacterized protein</fullName>
    </submittedName>
</protein>